<dbReference type="NCBIfam" id="TIGR00206">
    <property type="entry name" value="fliF"/>
    <property type="match status" value="1"/>
</dbReference>
<comment type="function">
    <text evidence="9">The M ring may be actively involved in energy transduction.</text>
</comment>
<dbReference type="PRINTS" id="PR01009">
    <property type="entry name" value="FLGMRINGFLIF"/>
</dbReference>
<dbReference type="GO" id="GO:0003774">
    <property type="term" value="F:cytoskeletal motor activity"/>
    <property type="evidence" value="ECO:0007669"/>
    <property type="project" value="InterPro"/>
</dbReference>
<evidence type="ECO:0000256" key="2">
    <source>
        <dbReference type="ARBA" id="ARBA00004651"/>
    </source>
</evidence>
<dbReference type="HOGENOM" id="CLU_028108_1_0_0"/>
<dbReference type="RefSeq" id="WP_013908406.1">
    <property type="nucleotide sequence ID" value="NC_015681.1"/>
</dbReference>
<evidence type="ECO:0000313" key="15">
    <source>
        <dbReference type="Proteomes" id="UP000006793"/>
    </source>
</evidence>
<evidence type="ECO:0000259" key="12">
    <source>
        <dbReference type="Pfam" id="PF01514"/>
    </source>
</evidence>
<gene>
    <name evidence="14" type="ordered locus">Thein_1812</name>
</gene>
<evidence type="ECO:0000256" key="8">
    <source>
        <dbReference type="ARBA" id="ARBA00023143"/>
    </source>
</evidence>
<dbReference type="FunCoup" id="F8ABX5">
    <property type="interactions" value="113"/>
</dbReference>
<protein>
    <recommendedName>
        <fullName evidence="9">Flagellar M-ring protein</fullName>
    </recommendedName>
</protein>
<feature type="transmembrane region" description="Helical" evidence="11">
    <location>
        <begin position="440"/>
        <end position="458"/>
    </location>
</feature>
<evidence type="ECO:0000256" key="7">
    <source>
        <dbReference type="ARBA" id="ARBA00023136"/>
    </source>
</evidence>
<dbReference type="Pfam" id="PF08345">
    <property type="entry name" value="YscJ_FliF_C"/>
    <property type="match status" value="1"/>
</dbReference>
<proteinExistence type="inferred from homology"/>
<evidence type="ECO:0000313" key="14">
    <source>
        <dbReference type="EMBL" id="AEH45667.1"/>
    </source>
</evidence>
<sequence>MAFPPPKEVLKQLKDFWQGLSREQRIAAIGTVLIVTLGLLGLIYYANRTDWGLLYKGLPEERAAQVIDFLKQEKIPYKVESNGAIKVPRDKVPEVRMALASHGILSPDVTGFEIFDKNQLGATDFLQRVNYQRALEGELARTIMSLSEVEAARVHLALPKESVFIEDQKPPKASVFLKLKNGQRLSRREVEGIVNLVASAVPGLTPEHITVVDTKGRVLYRPESPEERLNAEQLAYRKQLEEAYQEKIESLLTQALGPGHAIAQVSVDVDFTKEVRKEETYDPEGIAVRSELIQDSQKEGGTEGGVPGVKGALANKIEGNTKGFTQTQRETKKSITKNYEVSKVVREQEFSPGAIKKISVAVLLDEAILNKGAKKGEAQAATNLAEERLAQVEKLVKGAIGYDPDRGDQVEVSVLPFEGLEEMKPESPWVAYADRFARPLIEFLLVLLFLLLVIRPVLKTFLKRLEPEPEPLPEEALPEAEEEALPEEEPTPLPQEIALNIIHNQPERAAVLVKRWLAEETEEERQKALKEAEANAH</sequence>
<keyword evidence="14" id="KW-0282">Flagellum</keyword>
<dbReference type="Proteomes" id="UP000006793">
    <property type="component" value="Chromosome"/>
</dbReference>
<dbReference type="EMBL" id="CP002683">
    <property type="protein sequence ID" value="AEH45667.1"/>
    <property type="molecule type" value="Genomic_DNA"/>
</dbReference>
<accession>F8ABX5</accession>
<name>F8ABX5_THEID</name>
<dbReference type="GO" id="GO:0071973">
    <property type="term" value="P:bacterial-type flagellum-dependent cell motility"/>
    <property type="evidence" value="ECO:0007669"/>
    <property type="project" value="InterPro"/>
</dbReference>
<dbReference type="PaxDb" id="667014-Thein_1812"/>
<keyword evidence="14" id="KW-0966">Cell projection</keyword>
<evidence type="ECO:0000256" key="5">
    <source>
        <dbReference type="ARBA" id="ARBA00022692"/>
    </source>
</evidence>
<evidence type="ECO:0000256" key="3">
    <source>
        <dbReference type="ARBA" id="ARBA00007971"/>
    </source>
</evidence>
<evidence type="ECO:0000256" key="6">
    <source>
        <dbReference type="ARBA" id="ARBA00022989"/>
    </source>
</evidence>
<dbReference type="PANTHER" id="PTHR30046">
    <property type="entry name" value="FLAGELLAR M-RING PROTEIN"/>
    <property type="match status" value="1"/>
</dbReference>
<dbReference type="GO" id="GO:0009431">
    <property type="term" value="C:bacterial-type flagellum basal body, MS ring"/>
    <property type="evidence" value="ECO:0007669"/>
    <property type="project" value="InterPro"/>
</dbReference>
<dbReference type="PATRIC" id="fig|667014.3.peg.1861"/>
<dbReference type="Pfam" id="PF01514">
    <property type="entry name" value="YscJ_FliF"/>
    <property type="match status" value="1"/>
</dbReference>
<reference evidence="14 15" key="2">
    <citation type="journal article" date="2012" name="Stand. Genomic Sci.">
        <title>Complete genome sequence of the thermophilic sulfate-reducing ocean bacterium Thermodesulfatator indicus type strain (CIR29812(T)).</title>
        <authorList>
            <person name="Anderson I."/>
            <person name="Saunders E."/>
            <person name="Lapidus A."/>
            <person name="Nolan M."/>
            <person name="Lucas S."/>
            <person name="Tice H."/>
            <person name="Del Rio T.G."/>
            <person name="Cheng J.F."/>
            <person name="Han C."/>
            <person name="Tapia R."/>
            <person name="Goodwin L.A."/>
            <person name="Pitluck S."/>
            <person name="Liolios K."/>
            <person name="Mavromatis K."/>
            <person name="Pagani I."/>
            <person name="Ivanova N."/>
            <person name="Mikhailova N."/>
            <person name="Pati A."/>
            <person name="Chen A."/>
            <person name="Palaniappan K."/>
            <person name="Land M."/>
            <person name="Hauser L."/>
            <person name="Jeffries C.D."/>
            <person name="Chang Y.J."/>
            <person name="Brambilla E.M."/>
            <person name="Rohde M."/>
            <person name="Spring S."/>
            <person name="Goker M."/>
            <person name="Detter J.C."/>
            <person name="Woyke T."/>
            <person name="Bristow J."/>
            <person name="Eisen J.A."/>
            <person name="Markowitz V."/>
            <person name="Hugenholtz P."/>
            <person name="Kyrpides N.C."/>
            <person name="Klenk H.P."/>
        </authorList>
    </citation>
    <scope>NUCLEOTIDE SEQUENCE [LARGE SCALE GENOMIC DNA]</scope>
    <source>
        <strain evidence="15">DSM 15286 / JCM 11887 / CIR29812</strain>
    </source>
</reference>
<keyword evidence="15" id="KW-1185">Reference proteome</keyword>
<feature type="compositionally biased region" description="Acidic residues" evidence="10">
    <location>
        <begin position="468"/>
        <end position="490"/>
    </location>
</feature>
<dbReference type="OrthoDB" id="9807026at2"/>
<comment type="similarity">
    <text evidence="3 9">Belongs to the FliF family.</text>
</comment>
<feature type="region of interest" description="Disordered" evidence="10">
    <location>
        <begin position="468"/>
        <end position="491"/>
    </location>
</feature>
<feature type="transmembrane region" description="Helical" evidence="11">
    <location>
        <begin position="26"/>
        <end position="46"/>
    </location>
</feature>
<dbReference type="PIRSF" id="PIRSF004862">
    <property type="entry name" value="FliF"/>
    <property type="match status" value="1"/>
</dbReference>
<dbReference type="GO" id="GO:0005886">
    <property type="term" value="C:plasma membrane"/>
    <property type="evidence" value="ECO:0007669"/>
    <property type="project" value="UniProtKB-SubCell"/>
</dbReference>
<dbReference type="InterPro" id="IPR013556">
    <property type="entry name" value="Flag_M-ring_C"/>
</dbReference>
<dbReference type="Gene3D" id="3.30.300.30">
    <property type="match status" value="1"/>
</dbReference>
<evidence type="ECO:0000256" key="11">
    <source>
        <dbReference type="SAM" id="Phobius"/>
    </source>
</evidence>
<dbReference type="KEGG" id="tid:Thein_1812"/>
<keyword evidence="14" id="KW-0969">Cilium</keyword>
<dbReference type="PANTHER" id="PTHR30046:SF0">
    <property type="entry name" value="FLAGELLAR M-RING PROTEIN"/>
    <property type="match status" value="1"/>
</dbReference>
<organism evidence="14 15">
    <name type="scientific">Thermodesulfatator indicus (strain DSM 15286 / JCM 11887 / CIR29812)</name>
    <dbReference type="NCBI Taxonomy" id="667014"/>
    <lineage>
        <taxon>Bacteria</taxon>
        <taxon>Pseudomonadati</taxon>
        <taxon>Thermodesulfobacteriota</taxon>
        <taxon>Thermodesulfobacteria</taxon>
        <taxon>Thermodesulfobacteriales</taxon>
        <taxon>Thermodesulfatatoraceae</taxon>
        <taxon>Thermodesulfatator</taxon>
    </lineage>
</organism>
<keyword evidence="5 11" id="KW-0812">Transmembrane</keyword>
<dbReference type="AlphaFoldDB" id="F8ABX5"/>
<keyword evidence="8 9" id="KW-0975">Bacterial flagellum</keyword>
<keyword evidence="4" id="KW-1003">Cell membrane</keyword>
<evidence type="ECO:0000256" key="10">
    <source>
        <dbReference type="SAM" id="MobiDB-lite"/>
    </source>
</evidence>
<reference evidence="15" key="1">
    <citation type="submission" date="2011-04" db="EMBL/GenBank/DDBJ databases">
        <title>The complete genome of Thermodesulfatator indicus DSM 15286.</title>
        <authorList>
            <person name="Lucas S."/>
            <person name="Copeland A."/>
            <person name="Lapidus A."/>
            <person name="Bruce D."/>
            <person name="Goodwin L."/>
            <person name="Pitluck S."/>
            <person name="Peters L."/>
            <person name="Kyrpides N."/>
            <person name="Mavromatis K."/>
            <person name="Pagani I."/>
            <person name="Ivanova N."/>
            <person name="Saunders L."/>
            <person name="Detter J.C."/>
            <person name="Tapia R."/>
            <person name="Han C."/>
            <person name="Land M."/>
            <person name="Hauser L."/>
            <person name="Markowitz V."/>
            <person name="Cheng J.-F."/>
            <person name="Hugenholtz P."/>
            <person name="Woyke T."/>
            <person name="Wu D."/>
            <person name="Spring S."/>
            <person name="Schroeder M."/>
            <person name="Brambilla E."/>
            <person name="Klenk H.-P."/>
            <person name="Eisen J.A."/>
        </authorList>
    </citation>
    <scope>NUCLEOTIDE SEQUENCE [LARGE SCALE GENOMIC DNA]</scope>
    <source>
        <strain evidence="15">DSM 15286 / JCM 11887 / CIR29812</strain>
    </source>
</reference>
<keyword evidence="6 11" id="KW-1133">Transmembrane helix</keyword>
<evidence type="ECO:0000256" key="9">
    <source>
        <dbReference type="PIRNR" id="PIRNR004862"/>
    </source>
</evidence>
<feature type="domain" description="Flagellar M-ring N-terminal" evidence="12">
    <location>
        <begin position="47"/>
        <end position="220"/>
    </location>
</feature>
<dbReference type="InterPro" id="IPR006182">
    <property type="entry name" value="FliF_N_dom"/>
</dbReference>
<evidence type="ECO:0000256" key="4">
    <source>
        <dbReference type="ARBA" id="ARBA00022475"/>
    </source>
</evidence>
<dbReference type="InterPro" id="IPR000067">
    <property type="entry name" value="FlgMring_FliF"/>
</dbReference>
<evidence type="ECO:0000256" key="1">
    <source>
        <dbReference type="ARBA" id="ARBA00004117"/>
    </source>
</evidence>
<dbReference type="InParanoid" id="F8ABX5"/>
<dbReference type="eggNOG" id="COG1766">
    <property type="taxonomic scope" value="Bacteria"/>
</dbReference>
<dbReference type="InterPro" id="IPR043427">
    <property type="entry name" value="YscJ/FliF"/>
</dbReference>
<evidence type="ECO:0000259" key="13">
    <source>
        <dbReference type="Pfam" id="PF08345"/>
    </source>
</evidence>
<comment type="subcellular location">
    <subcellularLocation>
        <location evidence="1 9">Bacterial flagellum basal body</location>
    </subcellularLocation>
    <subcellularLocation>
        <location evidence="2">Cell membrane</location>
        <topology evidence="2">Multi-pass membrane protein</topology>
    </subcellularLocation>
</comment>
<dbReference type="InterPro" id="IPR045851">
    <property type="entry name" value="AMP-bd_C_sf"/>
</dbReference>
<feature type="domain" description="Flagellar M-ring C-terminal" evidence="13">
    <location>
        <begin position="252"/>
        <end position="417"/>
    </location>
</feature>
<keyword evidence="7 11" id="KW-0472">Membrane</keyword>
<dbReference type="STRING" id="667014.Thein_1812"/>